<evidence type="ECO:0000256" key="6">
    <source>
        <dbReference type="RuleBase" id="RU361277"/>
    </source>
</evidence>
<dbReference type="SUPFAM" id="SSF51735">
    <property type="entry name" value="NAD(P)-binding Rossmann-fold domains"/>
    <property type="match status" value="1"/>
</dbReference>
<keyword evidence="5 8" id="KW-0560">Oxidoreductase</keyword>
<dbReference type="InterPro" id="IPR036291">
    <property type="entry name" value="NAD(P)-bd_dom_sf"/>
</dbReference>
<organism evidence="8 9">
    <name type="scientific">Methanimicrococcus hongohii</name>
    <dbReference type="NCBI Taxonomy" id="3028295"/>
    <lineage>
        <taxon>Archaea</taxon>
        <taxon>Methanobacteriati</taxon>
        <taxon>Methanobacteriota</taxon>
        <taxon>Stenosarchaea group</taxon>
        <taxon>Methanomicrobia</taxon>
        <taxon>Methanosarcinales</taxon>
        <taxon>Methanosarcinaceae</taxon>
        <taxon>Methanimicrococcus</taxon>
    </lineage>
</organism>
<comment type="similarity">
    <text evidence="2 6">Belongs to the zinc-containing alcohol dehydrogenase family.</text>
</comment>
<dbReference type="SMART" id="SM00829">
    <property type="entry name" value="PKS_ER"/>
    <property type="match status" value="1"/>
</dbReference>
<dbReference type="GO" id="GO:0050009">
    <property type="term" value="F:isopropanol dehydrogenase (NADP+) activity"/>
    <property type="evidence" value="ECO:0007669"/>
    <property type="project" value="UniProtKB-EC"/>
</dbReference>
<dbReference type="Gene3D" id="3.40.50.720">
    <property type="entry name" value="NAD(P)-binding Rossmann-like Domain"/>
    <property type="match status" value="1"/>
</dbReference>
<keyword evidence="4 6" id="KW-0862">Zinc</keyword>
<evidence type="ECO:0000313" key="9">
    <source>
        <dbReference type="Proteomes" id="UP001302978"/>
    </source>
</evidence>
<dbReference type="Proteomes" id="UP001302978">
    <property type="component" value="Chromosome"/>
</dbReference>
<dbReference type="KEGG" id="mehf:MmiHf6_11290"/>
<keyword evidence="9" id="KW-1185">Reference proteome</keyword>
<reference evidence="8 9" key="1">
    <citation type="submission" date="2023-07" db="EMBL/GenBank/DDBJ databases">
        <title>Closed genoem sequence of Methanomicrococcus sp. Hf6.</title>
        <authorList>
            <person name="Poehlein A."/>
            <person name="Protasov E."/>
            <person name="Platt K."/>
            <person name="Reeh H."/>
            <person name="Daniel R."/>
            <person name="Brune A."/>
        </authorList>
    </citation>
    <scope>NUCLEOTIDE SEQUENCE [LARGE SCALE GENOMIC DNA]</scope>
    <source>
        <strain evidence="8 9">Hf6</strain>
    </source>
</reference>
<name>A0AA96V2C5_9EURY</name>
<dbReference type="RefSeq" id="WP_316556968.1">
    <property type="nucleotide sequence ID" value="NZ_CP131059.1"/>
</dbReference>
<dbReference type="EC" id="1.1.1.80" evidence="8"/>
<comment type="cofactor">
    <cofactor evidence="1 6">
        <name>Zn(2+)</name>
        <dbReference type="ChEBI" id="CHEBI:29105"/>
    </cofactor>
</comment>
<protein>
    <submittedName>
        <fullName evidence="8">NADP-dependent isopropanol dehydrogenase</fullName>
        <ecNumber evidence="8">1.1.1.80</ecNumber>
    </submittedName>
</protein>
<dbReference type="GeneID" id="85195698"/>
<dbReference type="Gene3D" id="3.90.180.10">
    <property type="entry name" value="Medium-chain alcohol dehydrogenases, catalytic domain"/>
    <property type="match status" value="1"/>
</dbReference>
<dbReference type="Pfam" id="PF08240">
    <property type="entry name" value="ADH_N"/>
    <property type="match status" value="1"/>
</dbReference>
<accession>A0AA96V2C5</accession>
<evidence type="ECO:0000259" key="7">
    <source>
        <dbReference type="SMART" id="SM00829"/>
    </source>
</evidence>
<sequence>MLSVNNVGWMEKEKPVAGPLDAILRPVAVAPCSSDTHTSHGGSGDQKNLILGHEAIGEVVEVGELVTRFKPGDIVVVPCCTPDWLEPNSQGKYNAHDHGLMASFKFLLSKDGVFAEYFHVNQADANLVKLPEGMDMAAALMTVDMMSTGFFGVEQAGVEFGDTVVVIGIGPVGLMAVAGAHLKGAGRLIAVGTRPNGIAVAKEYGATDIVSYKEGDIVEQIMKMTDGKGVDRVIIAGGKADTINQALNMLKPGGVVSNMNYFDASETFEIPAWEWGLGMSNKDIRGGFCPGGALRIEKMLEMIQYNRFDPAKLITHRFEGFDKIEDAFLLMDEKPADLIKPAVFIKWD</sequence>
<evidence type="ECO:0000256" key="3">
    <source>
        <dbReference type="ARBA" id="ARBA00022723"/>
    </source>
</evidence>
<dbReference type="InterPro" id="IPR013149">
    <property type="entry name" value="ADH-like_C"/>
</dbReference>
<evidence type="ECO:0000256" key="4">
    <source>
        <dbReference type="ARBA" id="ARBA00022833"/>
    </source>
</evidence>
<dbReference type="AlphaFoldDB" id="A0AA96V2C5"/>
<dbReference type="Pfam" id="PF00107">
    <property type="entry name" value="ADH_zinc_N"/>
    <property type="match status" value="1"/>
</dbReference>
<evidence type="ECO:0000256" key="2">
    <source>
        <dbReference type="ARBA" id="ARBA00008072"/>
    </source>
</evidence>
<dbReference type="GO" id="GO:0030554">
    <property type="term" value="F:adenyl nucleotide binding"/>
    <property type="evidence" value="ECO:0007669"/>
    <property type="project" value="UniProtKB-ARBA"/>
</dbReference>
<dbReference type="GO" id="GO:0043168">
    <property type="term" value="F:anion binding"/>
    <property type="evidence" value="ECO:0007669"/>
    <property type="project" value="UniProtKB-ARBA"/>
</dbReference>
<gene>
    <name evidence="8" type="primary">adh_2</name>
    <name evidence="8" type="ORF">MmiHf6_11290</name>
</gene>
<dbReference type="InterPro" id="IPR002328">
    <property type="entry name" value="ADH_Zn_CS"/>
</dbReference>
<proteinExistence type="inferred from homology"/>
<dbReference type="PANTHER" id="PTHR42813">
    <property type="entry name" value="ZINC-TYPE ALCOHOL DEHYDROGENASE-LIKE"/>
    <property type="match status" value="1"/>
</dbReference>
<feature type="domain" description="Enoyl reductase (ER)" evidence="7">
    <location>
        <begin position="3"/>
        <end position="334"/>
    </location>
</feature>
<dbReference type="SUPFAM" id="SSF50129">
    <property type="entry name" value="GroES-like"/>
    <property type="match status" value="1"/>
</dbReference>
<evidence type="ECO:0000256" key="5">
    <source>
        <dbReference type="ARBA" id="ARBA00023002"/>
    </source>
</evidence>
<keyword evidence="3 6" id="KW-0479">Metal-binding</keyword>
<dbReference type="InterPro" id="IPR011032">
    <property type="entry name" value="GroES-like_sf"/>
</dbReference>
<dbReference type="PROSITE" id="PS00059">
    <property type="entry name" value="ADH_ZINC"/>
    <property type="match status" value="1"/>
</dbReference>
<evidence type="ECO:0000313" key="8">
    <source>
        <dbReference type="EMBL" id="WNY23808.1"/>
    </source>
</evidence>
<dbReference type="InterPro" id="IPR013154">
    <property type="entry name" value="ADH-like_N"/>
</dbReference>
<dbReference type="GO" id="GO:0008270">
    <property type="term" value="F:zinc ion binding"/>
    <property type="evidence" value="ECO:0007669"/>
    <property type="project" value="InterPro"/>
</dbReference>
<dbReference type="CDD" id="cd08285">
    <property type="entry name" value="NADP_ADH"/>
    <property type="match status" value="1"/>
</dbReference>
<dbReference type="InterPro" id="IPR020843">
    <property type="entry name" value="ER"/>
</dbReference>
<evidence type="ECO:0000256" key="1">
    <source>
        <dbReference type="ARBA" id="ARBA00001947"/>
    </source>
</evidence>
<dbReference type="EMBL" id="CP131059">
    <property type="protein sequence ID" value="WNY23808.1"/>
    <property type="molecule type" value="Genomic_DNA"/>
</dbReference>
<dbReference type="GO" id="GO:0044281">
    <property type="term" value="P:small molecule metabolic process"/>
    <property type="evidence" value="ECO:0007669"/>
    <property type="project" value="UniProtKB-ARBA"/>
</dbReference>
<dbReference type="PANTHER" id="PTHR42813:SF4">
    <property type="entry name" value="NADP-DEPENDENT ISOPROPANOL DEHYDROGENASE"/>
    <property type="match status" value="1"/>
</dbReference>